<comment type="similarity">
    <text evidence="2 10 11">Belongs to the peptidase C12 family.</text>
</comment>
<evidence type="ECO:0000256" key="5">
    <source>
        <dbReference type="ARBA" id="ARBA00022786"/>
    </source>
</evidence>
<evidence type="ECO:0000256" key="1">
    <source>
        <dbReference type="ARBA" id="ARBA00000707"/>
    </source>
</evidence>
<accession>A0A0N4U0Z2</accession>
<evidence type="ECO:0000256" key="3">
    <source>
        <dbReference type="ARBA" id="ARBA00012759"/>
    </source>
</evidence>
<evidence type="ECO:0000256" key="8">
    <source>
        <dbReference type="ARBA" id="ARBA00055560"/>
    </source>
</evidence>
<dbReference type="WBParaSite" id="DME_0000024001-mRNA-1">
    <property type="protein sequence ID" value="DME_0000024001-mRNA-1"/>
    <property type="gene ID" value="DME_0000024001"/>
</dbReference>
<evidence type="ECO:0000313" key="16">
    <source>
        <dbReference type="WBParaSite" id="DME_0000024001-mRNA-1"/>
    </source>
</evidence>
<evidence type="ECO:0000313" key="13">
    <source>
        <dbReference type="EMBL" id="VDN54627.1"/>
    </source>
</evidence>
<feature type="active site" description="Proton donor" evidence="10">
    <location>
        <position position="167"/>
    </location>
</feature>
<dbReference type="InterPro" id="IPR036959">
    <property type="entry name" value="Peptidase_C12_UCH_sf"/>
</dbReference>
<dbReference type="PANTHER" id="PTHR10589:SF17">
    <property type="entry name" value="UBIQUITIN CARBOXYL-TERMINAL HYDROLASE"/>
    <property type="match status" value="1"/>
</dbReference>
<evidence type="ECO:0000313" key="14">
    <source>
        <dbReference type="Proteomes" id="UP000038040"/>
    </source>
</evidence>
<dbReference type="CDD" id="cd09616">
    <property type="entry name" value="Peptidase_C12_UCH_L1_L3"/>
    <property type="match status" value="1"/>
</dbReference>
<evidence type="ECO:0000313" key="15">
    <source>
        <dbReference type="Proteomes" id="UP000274756"/>
    </source>
</evidence>
<protein>
    <recommendedName>
        <fullName evidence="9 11">Ubiquitin carboxyl-terminal hydrolase</fullName>
        <ecNumber evidence="3 11">3.4.19.12</ecNumber>
    </recommendedName>
</protein>
<comment type="catalytic activity">
    <reaction evidence="1 10 11">
        <text>Thiol-dependent hydrolysis of ester, thioester, amide, peptide and isopeptide bonds formed by the C-terminal Gly of ubiquitin (a 76-residue protein attached to proteins as an intracellular targeting signal).</text>
        <dbReference type="EC" id="3.4.19.12"/>
    </reaction>
</comment>
<dbReference type="EC" id="3.4.19.12" evidence="3 11"/>
<reference evidence="13 15" key="2">
    <citation type="submission" date="2018-11" db="EMBL/GenBank/DDBJ databases">
        <authorList>
            <consortium name="Pathogen Informatics"/>
        </authorList>
    </citation>
    <scope>NUCLEOTIDE SEQUENCE [LARGE SCALE GENOMIC DNA]</scope>
</reference>
<dbReference type="Gene3D" id="3.40.532.10">
    <property type="entry name" value="Peptidase C12, ubiquitin carboxyl-terminal hydrolase"/>
    <property type="match status" value="1"/>
</dbReference>
<dbReference type="InterPro" id="IPR001578">
    <property type="entry name" value="Peptidase_C12_UCH"/>
</dbReference>
<evidence type="ECO:0000256" key="7">
    <source>
        <dbReference type="ARBA" id="ARBA00022807"/>
    </source>
</evidence>
<evidence type="ECO:0000256" key="9">
    <source>
        <dbReference type="ARBA" id="ARBA00073226"/>
    </source>
</evidence>
<keyword evidence="5 10" id="KW-0833">Ubl conjugation pathway</keyword>
<dbReference type="Pfam" id="PF01088">
    <property type="entry name" value="Peptidase_C12"/>
    <property type="match status" value="1"/>
</dbReference>
<feature type="active site" description="Nucleophile" evidence="10">
    <location>
        <position position="96"/>
    </location>
</feature>
<evidence type="ECO:0000256" key="2">
    <source>
        <dbReference type="ARBA" id="ARBA00009326"/>
    </source>
</evidence>
<evidence type="ECO:0000256" key="4">
    <source>
        <dbReference type="ARBA" id="ARBA00022670"/>
    </source>
</evidence>
<dbReference type="FunFam" id="3.40.532.10:FF:000006">
    <property type="entry name" value="Ubiquitin carboxyl-terminal hydrolase"/>
    <property type="match status" value="1"/>
</dbReference>
<keyword evidence="4 10" id="KW-0645">Protease</keyword>
<feature type="site" description="Important for enzyme activity" evidence="10">
    <location>
        <position position="182"/>
    </location>
</feature>
<name>A0A0N4U0Z2_DRAME</name>
<sequence>MTPSLKWIPLESNPDVISNLMLKFGVEKDVICVDVYGFDKELLDMLPKPCYALILCFPECQKVKEMMAAVYDDHVKSNGSIPENVFFMKQKISNACGTFALIHALANNKNKIDLGNGPFKKWLEKADRLEADLRSDSLQENAELAEAHEVCAVSGETNSEVEEVEHHFISYVNCDGILYEMDSSRDFPRACGPTNEENFLQDAGKVCKELMLMMDSISFSALAIVRKC</sequence>
<comment type="function">
    <text evidence="8">Ubiquitin-protein hydrolase is involved both in the processing of ubiquitin precursors and of ubiquitinated proteins. This enzyme is a thiol protease that recognizes and hydrolyzes a peptide bond at the C-terminal glycine of ubiquitin.</text>
</comment>
<dbReference type="OrthoDB" id="427186at2759"/>
<organism evidence="14 16">
    <name type="scientific">Dracunculus medinensis</name>
    <name type="common">Guinea worm</name>
    <dbReference type="NCBI Taxonomy" id="318479"/>
    <lineage>
        <taxon>Eukaryota</taxon>
        <taxon>Metazoa</taxon>
        <taxon>Ecdysozoa</taxon>
        <taxon>Nematoda</taxon>
        <taxon>Chromadorea</taxon>
        <taxon>Rhabditida</taxon>
        <taxon>Spirurina</taxon>
        <taxon>Dracunculoidea</taxon>
        <taxon>Dracunculidae</taxon>
        <taxon>Dracunculus</taxon>
    </lineage>
</organism>
<dbReference type="InterPro" id="IPR038765">
    <property type="entry name" value="Papain-like_cys_pep_sf"/>
</dbReference>
<proteinExistence type="inferred from homology"/>
<dbReference type="GO" id="GO:0004843">
    <property type="term" value="F:cysteine-type deubiquitinase activity"/>
    <property type="evidence" value="ECO:0007669"/>
    <property type="project" value="UniProtKB-UniRule"/>
</dbReference>
<dbReference type="PANTHER" id="PTHR10589">
    <property type="entry name" value="UBIQUITIN CARBOXYL-TERMINAL HYDROLASE"/>
    <property type="match status" value="1"/>
</dbReference>
<feature type="site" description="Transition state stabilizer" evidence="10">
    <location>
        <position position="90"/>
    </location>
</feature>
<dbReference type="PROSITE" id="PS00140">
    <property type="entry name" value="UCH_1"/>
    <property type="match status" value="1"/>
</dbReference>
<dbReference type="Proteomes" id="UP000038040">
    <property type="component" value="Unplaced"/>
</dbReference>
<evidence type="ECO:0000256" key="6">
    <source>
        <dbReference type="ARBA" id="ARBA00022801"/>
    </source>
</evidence>
<dbReference type="GO" id="GO:0005737">
    <property type="term" value="C:cytoplasm"/>
    <property type="evidence" value="ECO:0007669"/>
    <property type="project" value="TreeGrafter"/>
</dbReference>
<dbReference type="STRING" id="318479.A0A0N4U0Z2"/>
<keyword evidence="6 10" id="KW-0378">Hydrolase</keyword>
<evidence type="ECO:0000256" key="10">
    <source>
        <dbReference type="PROSITE-ProRule" id="PRU01393"/>
    </source>
</evidence>
<dbReference type="SUPFAM" id="SSF54001">
    <property type="entry name" value="Cysteine proteinases"/>
    <property type="match status" value="1"/>
</dbReference>
<evidence type="ECO:0000256" key="11">
    <source>
        <dbReference type="RuleBase" id="RU361215"/>
    </source>
</evidence>
<gene>
    <name evidence="13" type="ORF">DME_LOCUS4600</name>
</gene>
<dbReference type="PROSITE" id="PS52048">
    <property type="entry name" value="UCH_DOMAIN"/>
    <property type="match status" value="1"/>
</dbReference>
<evidence type="ECO:0000259" key="12">
    <source>
        <dbReference type="PROSITE" id="PS52048"/>
    </source>
</evidence>
<keyword evidence="7 10" id="KW-0788">Thiol protease</keyword>
<dbReference type="PRINTS" id="PR00707">
    <property type="entry name" value="UBCTHYDRLASE"/>
</dbReference>
<dbReference type="AlphaFoldDB" id="A0A0N4U0Z2"/>
<feature type="domain" description="UCH catalytic" evidence="12">
    <location>
        <begin position="6"/>
        <end position="226"/>
    </location>
</feature>
<dbReference type="Proteomes" id="UP000274756">
    <property type="component" value="Unassembled WGS sequence"/>
</dbReference>
<keyword evidence="15" id="KW-1185">Reference proteome</keyword>
<dbReference type="GO" id="GO:0016579">
    <property type="term" value="P:protein deubiquitination"/>
    <property type="evidence" value="ECO:0007669"/>
    <property type="project" value="TreeGrafter"/>
</dbReference>
<dbReference type="EMBL" id="UYYG01001150">
    <property type="protein sequence ID" value="VDN54627.1"/>
    <property type="molecule type" value="Genomic_DNA"/>
</dbReference>
<reference evidence="16" key="1">
    <citation type="submission" date="2017-02" db="UniProtKB">
        <authorList>
            <consortium name="WormBaseParasite"/>
        </authorList>
    </citation>
    <scope>IDENTIFICATION</scope>
</reference>
<dbReference type="GO" id="GO:0006511">
    <property type="term" value="P:ubiquitin-dependent protein catabolic process"/>
    <property type="evidence" value="ECO:0007669"/>
    <property type="project" value="UniProtKB-UniRule"/>
</dbReference>
<dbReference type="InterPro" id="IPR057254">
    <property type="entry name" value="UCH_AS"/>
</dbReference>